<gene>
    <name evidence="5" type="ORF">AAFF_G00026570</name>
</gene>
<feature type="coiled-coil region" evidence="2">
    <location>
        <begin position="575"/>
        <end position="602"/>
    </location>
</feature>
<feature type="region of interest" description="Disordered" evidence="3">
    <location>
        <begin position="233"/>
        <end position="358"/>
    </location>
</feature>
<proteinExistence type="predicted"/>
<dbReference type="InterPro" id="IPR029325">
    <property type="entry name" value="ITPR-bd"/>
</dbReference>
<organism evidence="5 6">
    <name type="scientific">Aldrovandia affinis</name>
    <dbReference type="NCBI Taxonomy" id="143900"/>
    <lineage>
        <taxon>Eukaryota</taxon>
        <taxon>Metazoa</taxon>
        <taxon>Chordata</taxon>
        <taxon>Craniata</taxon>
        <taxon>Vertebrata</taxon>
        <taxon>Euteleostomi</taxon>
        <taxon>Actinopterygii</taxon>
        <taxon>Neopterygii</taxon>
        <taxon>Teleostei</taxon>
        <taxon>Notacanthiformes</taxon>
        <taxon>Halosauridae</taxon>
        <taxon>Aldrovandia</taxon>
    </lineage>
</organism>
<feature type="compositionally biased region" description="Low complexity" evidence="3">
    <location>
        <begin position="693"/>
        <end position="704"/>
    </location>
</feature>
<dbReference type="InterPro" id="IPR029326">
    <property type="entry name" value="SSFA2_C"/>
</dbReference>
<reference evidence="5" key="1">
    <citation type="journal article" date="2023" name="Science">
        <title>Genome structures resolve the early diversification of teleost fishes.</title>
        <authorList>
            <person name="Parey E."/>
            <person name="Louis A."/>
            <person name="Montfort J."/>
            <person name="Bouchez O."/>
            <person name="Roques C."/>
            <person name="Iampietro C."/>
            <person name="Lluch J."/>
            <person name="Castinel A."/>
            <person name="Donnadieu C."/>
            <person name="Desvignes T."/>
            <person name="Floi Bucao C."/>
            <person name="Jouanno E."/>
            <person name="Wen M."/>
            <person name="Mejri S."/>
            <person name="Dirks R."/>
            <person name="Jansen H."/>
            <person name="Henkel C."/>
            <person name="Chen W.J."/>
            <person name="Zahm M."/>
            <person name="Cabau C."/>
            <person name="Klopp C."/>
            <person name="Thompson A.W."/>
            <person name="Robinson-Rechavi M."/>
            <person name="Braasch I."/>
            <person name="Lecointre G."/>
            <person name="Bobe J."/>
            <person name="Postlethwait J.H."/>
            <person name="Berthelot C."/>
            <person name="Roest Crollius H."/>
            <person name="Guiguen Y."/>
        </authorList>
    </citation>
    <scope>NUCLEOTIDE SEQUENCE</scope>
    <source>
        <strain evidence="5">NC1722</strain>
    </source>
</reference>
<dbReference type="SMART" id="SM01257">
    <property type="entry name" value="KRAP_IP3R_bind"/>
    <property type="match status" value="1"/>
</dbReference>
<feature type="compositionally biased region" description="Basic and acidic residues" evidence="3">
    <location>
        <begin position="259"/>
        <end position="268"/>
    </location>
</feature>
<dbReference type="PANTHER" id="PTHR17469">
    <property type="entry name" value="SPERM SPECIFIC ANTIGEN 2-RELATED"/>
    <property type="match status" value="1"/>
</dbReference>
<name>A0AAD7S4W1_9TELE</name>
<comment type="caution">
    <text evidence="5">The sequence shown here is derived from an EMBL/GenBank/DDBJ whole genome shotgun (WGS) entry which is preliminary data.</text>
</comment>
<feature type="region of interest" description="Disordered" evidence="3">
    <location>
        <begin position="122"/>
        <end position="161"/>
    </location>
</feature>
<sequence>MDMTDLWNHDPEELLQDLGFSSEEPDVAARIPTRFLMQRPLTRGISLRVLQEAQRSRSDMETQEVTDRFRLFVFQQMTSALSPLGSSTGEGGPGPWQGGAGTRWGGTENGAWMSRLLHRSTSRAPWSESAPEAKARRALQSAAPSAAHGEKKLGDLGTPPSFEMEEIHSFEEGPWGGRRVSVERANSCQSDSSGFLEEPFIPPLTQNAAPVQHLTKDTAPLDCSSELKHLTLGEQVGDPPNTGNRQDAQHSSPRVYCPSEREERRGREMAQTLTEEGMETPGTSWTSGTETEDGAGVDDAWGLGGGQSWALHSGSEGHSIEGPTETFLMVDEKGESEGCSPSIPPLATTPALPVSIPTAPSVGQAEAACRGSKMHGNSCCPSRCTGTRDKSQVKAAKSVSVQMPSALPSHVIIRGGFSDEGLKRASPQLGHAWSNQPWPHVSRCDESPGRAPPLLDNLSSGSIDSSFQDMVHDRTSNGQLKERFLRGAHCRCWRGDCGHSNHFCGSTGKHCCLNSAPRFLLSGLSPSLPYSMHELEGMIQSVQDFRCVLEGMEQQLLQEQDSVLKVLSDAERHEFRHIQDLRTEVKQEAEELELQLSDLVHHYDQGFKAKMRLLLDEQSHLCAQLRMHPWRNQRATGRGTFAQCSLRPTVDHTPPASSGYDGEGDREGFSSEDVLRRTTEMDSNRVKQKTGETPTPSFSPHPHSVSVTYRILDVAGEVIAAVGMEAEDGTSVKFVENDDQEEHRQKKTAEERHSCAQCPPSNSRRESDER</sequence>
<keyword evidence="1 2" id="KW-0175">Coiled coil</keyword>
<dbReference type="Proteomes" id="UP001221898">
    <property type="component" value="Unassembled WGS sequence"/>
</dbReference>
<feature type="domain" description="ITPR-interacting" evidence="4">
    <location>
        <begin position="2"/>
        <end position="124"/>
    </location>
</feature>
<feature type="region of interest" description="Disordered" evidence="3">
    <location>
        <begin position="641"/>
        <end position="704"/>
    </location>
</feature>
<evidence type="ECO:0000259" key="4">
    <source>
        <dbReference type="SMART" id="SM01257"/>
    </source>
</evidence>
<dbReference type="Pfam" id="PF14723">
    <property type="entry name" value="SSFA2_C"/>
    <property type="match status" value="1"/>
</dbReference>
<accession>A0AAD7S4W1</accession>
<feature type="compositionally biased region" description="Polar residues" evidence="3">
    <location>
        <begin position="241"/>
        <end position="252"/>
    </location>
</feature>
<feature type="compositionally biased region" description="Basic and acidic residues" evidence="3">
    <location>
        <begin position="741"/>
        <end position="754"/>
    </location>
</feature>
<dbReference type="PANTHER" id="PTHR17469:SF15">
    <property type="entry name" value="ITPR-INTERACTING DOMAIN-CONTAINING PROTEIN"/>
    <property type="match status" value="1"/>
</dbReference>
<keyword evidence="6" id="KW-1185">Reference proteome</keyword>
<dbReference type="EMBL" id="JAINUG010000111">
    <property type="protein sequence ID" value="KAJ8395949.1"/>
    <property type="molecule type" value="Genomic_DNA"/>
</dbReference>
<evidence type="ECO:0000256" key="1">
    <source>
        <dbReference type="ARBA" id="ARBA00023054"/>
    </source>
</evidence>
<evidence type="ECO:0000256" key="2">
    <source>
        <dbReference type="SAM" id="Coils"/>
    </source>
</evidence>
<dbReference type="GO" id="GO:0005102">
    <property type="term" value="F:signaling receptor binding"/>
    <property type="evidence" value="ECO:0007669"/>
    <property type="project" value="InterPro"/>
</dbReference>
<evidence type="ECO:0000313" key="6">
    <source>
        <dbReference type="Proteomes" id="UP001221898"/>
    </source>
</evidence>
<protein>
    <recommendedName>
        <fullName evidence="4">ITPR-interacting domain-containing protein</fullName>
    </recommendedName>
</protein>
<feature type="compositionally biased region" description="Gly residues" evidence="3">
    <location>
        <begin position="88"/>
        <end position="108"/>
    </location>
</feature>
<feature type="region of interest" description="Disordered" evidence="3">
    <location>
        <begin position="83"/>
        <end position="108"/>
    </location>
</feature>
<evidence type="ECO:0000313" key="5">
    <source>
        <dbReference type="EMBL" id="KAJ8395949.1"/>
    </source>
</evidence>
<dbReference type="InterPro" id="IPR043444">
    <property type="entry name" value="TESPA1-like"/>
</dbReference>
<dbReference type="AlphaFoldDB" id="A0AAD7S4W1"/>
<feature type="compositionally biased region" description="Basic and acidic residues" evidence="3">
    <location>
        <begin position="663"/>
        <end position="685"/>
    </location>
</feature>
<evidence type="ECO:0000256" key="3">
    <source>
        <dbReference type="SAM" id="MobiDB-lite"/>
    </source>
</evidence>
<feature type="region of interest" description="Disordered" evidence="3">
    <location>
        <begin position="731"/>
        <end position="770"/>
    </location>
</feature>
<dbReference type="Pfam" id="PF14722">
    <property type="entry name" value="KRAP_IP3R_bind"/>
    <property type="match status" value="1"/>
</dbReference>